<dbReference type="OrthoDB" id="1470350at2759"/>
<gene>
    <name evidence="9" type="ORF">E3N88_10297</name>
</gene>
<evidence type="ECO:0000256" key="7">
    <source>
        <dbReference type="ARBA" id="ARBA00023033"/>
    </source>
</evidence>
<evidence type="ECO:0000256" key="3">
    <source>
        <dbReference type="ARBA" id="ARBA00022617"/>
    </source>
</evidence>
<comment type="cofactor">
    <cofactor evidence="1 8">
        <name>heme</name>
        <dbReference type="ChEBI" id="CHEBI:30413"/>
    </cofactor>
</comment>
<dbReference type="PRINTS" id="PR00463">
    <property type="entry name" value="EP450I"/>
</dbReference>
<dbReference type="GO" id="GO:0051762">
    <property type="term" value="P:sesquiterpene biosynthetic process"/>
    <property type="evidence" value="ECO:0007669"/>
    <property type="project" value="UniProtKB-ARBA"/>
</dbReference>
<comment type="similarity">
    <text evidence="2">Belongs to the cytochrome P450 family.</text>
</comment>
<keyword evidence="10" id="KW-1185">Reference proteome</keyword>
<dbReference type="AlphaFoldDB" id="A0A5N6PD28"/>
<dbReference type="EMBL" id="SZYD01000005">
    <property type="protein sequence ID" value="KAD6119026.1"/>
    <property type="molecule type" value="Genomic_DNA"/>
</dbReference>
<comment type="caution">
    <text evidence="9">The sequence shown here is derived from an EMBL/GenBank/DDBJ whole genome shotgun (WGS) entry which is preliminary data.</text>
</comment>
<dbReference type="FunFam" id="1.10.630.10:FF:000126">
    <property type="entry name" value="Predicted protein"/>
    <property type="match status" value="1"/>
</dbReference>
<dbReference type="InterPro" id="IPR036396">
    <property type="entry name" value="Cyt_P450_sf"/>
</dbReference>
<dbReference type="Proteomes" id="UP000326396">
    <property type="component" value="Linkage Group LG13"/>
</dbReference>
<dbReference type="GO" id="GO:0016705">
    <property type="term" value="F:oxidoreductase activity, acting on paired donors, with incorporation or reduction of molecular oxygen"/>
    <property type="evidence" value="ECO:0007669"/>
    <property type="project" value="InterPro"/>
</dbReference>
<evidence type="ECO:0000313" key="10">
    <source>
        <dbReference type="Proteomes" id="UP000326396"/>
    </source>
</evidence>
<evidence type="ECO:0000256" key="5">
    <source>
        <dbReference type="ARBA" id="ARBA00023002"/>
    </source>
</evidence>
<evidence type="ECO:0000256" key="8">
    <source>
        <dbReference type="PIRSR" id="PIRSR602401-1"/>
    </source>
</evidence>
<evidence type="ECO:0000313" key="9">
    <source>
        <dbReference type="EMBL" id="KAD6119026.1"/>
    </source>
</evidence>
<evidence type="ECO:0000256" key="4">
    <source>
        <dbReference type="ARBA" id="ARBA00022723"/>
    </source>
</evidence>
<dbReference type="GO" id="GO:0004497">
    <property type="term" value="F:monooxygenase activity"/>
    <property type="evidence" value="ECO:0007669"/>
    <property type="project" value="UniProtKB-KW"/>
</dbReference>
<dbReference type="PANTHER" id="PTHR47955:SF16">
    <property type="entry name" value="CYTOCHROME P450"/>
    <property type="match status" value="1"/>
</dbReference>
<name>A0A5N6PD28_9ASTR</name>
<dbReference type="GO" id="GO:0005506">
    <property type="term" value="F:iron ion binding"/>
    <property type="evidence" value="ECO:0007669"/>
    <property type="project" value="InterPro"/>
</dbReference>
<proteinExistence type="inferred from homology"/>
<keyword evidence="5" id="KW-0560">Oxidoreductase</keyword>
<keyword evidence="6 8" id="KW-0408">Iron</keyword>
<reference evidence="9 10" key="1">
    <citation type="submission" date="2019-05" db="EMBL/GenBank/DDBJ databases">
        <title>Mikania micrantha, genome provides insights into the molecular mechanism of rapid growth.</title>
        <authorList>
            <person name="Liu B."/>
        </authorList>
    </citation>
    <scope>NUCLEOTIDE SEQUENCE [LARGE SCALE GENOMIC DNA]</scope>
    <source>
        <strain evidence="9">NLD-2019</strain>
        <tissue evidence="9">Leaf</tissue>
    </source>
</reference>
<evidence type="ECO:0000256" key="6">
    <source>
        <dbReference type="ARBA" id="ARBA00023004"/>
    </source>
</evidence>
<sequence length="456" mass="51751">MLLHLGSIPTLVASSSEAAREIMKSHDLSFASRPNLTIPNMLFYHNADIAFAPFGEYWRDLKNIASVHLLGNTKVRSYRKVREMEVKQVVNVLEESVGTTIDMGSLLVTYVNNIIFRAAVGRAYDEGLKRANMLRKFVDVFAGFSVGSYVRWLSWIDWVTGLVGKAERIGKEFDEFLEGVIEQHVNKGVEDGKDDQPRAFVDILLDVQKENRTGFTLRRDSIKAVLMVCFLDPKSHVFRFICMPLLVKTSKFTCDLLRDGTESTFASLEWAISELLRNPRILKKLQLEATEAAQGKSMIEEDDLKNMSYLKAVIKESFRLHIPVPLLVPRESLQDVKLMGYHVPAHTQVLVNVWAIARDPAIWDEPTEFRPERFLNSSVNYHGSHFELIPYGAGQRICSGMQFSVAIIELALANIAYKFNFELPNGMRNEDLDMCEAYGVTVHRKSPLLVSVSPRF</sequence>
<keyword evidence="4 8" id="KW-0479">Metal-binding</keyword>
<keyword evidence="3 8" id="KW-0349">Heme</keyword>
<feature type="binding site" description="axial binding residue" evidence="8">
    <location>
        <position position="398"/>
    </location>
    <ligand>
        <name>heme</name>
        <dbReference type="ChEBI" id="CHEBI:30413"/>
    </ligand>
    <ligandPart>
        <name>Fe</name>
        <dbReference type="ChEBI" id="CHEBI:18248"/>
    </ligandPart>
</feature>
<evidence type="ECO:0000256" key="2">
    <source>
        <dbReference type="ARBA" id="ARBA00010617"/>
    </source>
</evidence>
<dbReference type="PANTHER" id="PTHR47955">
    <property type="entry name" value="CYTOCHROME P450 FAMILY 71 PROTEIN"/>
    <property type="match status" value="1"/>
</dbReference>
<evidence type="ECO:0008006" key="11">
    <source>
        <dbReference type="Google" id="ProtNLM"/>
    </source>
</evidence>
<protein>
    <recommendedName>
        <fullName evidence="11">Cytochrome P450</fullName>
    </recommendedName>
</protein>
<keyword evidence="7" id="KW-0503">Monooxygenase</keyword>
<dbReference type="CDD" id="cd11072">
    <property type="entry name" value="CYP71-like"/>
    <property type="match status" value="1"/>
</dbReference>
<organism evidence="9 10">
    <name type="scientific">Mikania micrantha</name>
    <name type="common">bitter vine</name>
    <dbReference type="NCBI Taxonomy" id="192012"/>
    <lineage>
        <taxon>Eukaryota</taxon>
        <taxon>Viridiplantae</taxon>
        <taxon>Streptophyta</taxon>
        <taxon>Embryophyta</taxon>
        <taxon>Tracheophyta</taxon>
        <taxon>Spermatophyta</taxon>
        <taxon>Magnoliopsida</taxon>
        <taxon>eudicotyledons</taxon>
        <taxon>Gunneridae</taxon>
        <taxon>Pentapetalae</taxon>
        <taxon>asterids</taxon>
        <taxon>campanulids</taxon>
        <taxon>Asterales</taxon>
        <taxon>Asteraceae</taxon>
        <taxon>Asteroideae</taxon>
        <taxon>Heliantheae alliance</taxon>
        <taxon>Eupatorieae</taxon>
        <taxon>Mikania</taxon>
    </lineage>
</organism>
<dbReference type="Gene3D" id="1.10.630.10">
    <property type="entry name" value="Cytochrome P450"/>
    <property type="match status" value="1"/>
</dbReference>
<dbReference type="InterPro" id="IPR002401">
    <property type="entry name" value="Cyt_P450_E_grp-I"/>
</dbReference>
<accession>A0A5N6PD28</accession>
<dbReference type="InterPro" id="IPR001128">
    <property type="entry name" value="Cyt_P450"/>
</dbReference>
<dbReference type="Pfam" id="PF00067">
    <property type="entry name" value="p450"/>
    <property type="match status" value="2"/>
</dbReference>
<dbReference type="PRINTS" id="PR00385">
    <property type="entry name" value="P450"/>
</dbReference>
<dbReference type="SUPFAM" id="SSF48264">
    <property type="entry name" value="Cytochrome P450"/>
    <property type="match status" value="1"/>
</dbReference>
<dbReference type="GO" id="GO:0020037">
    <property type="term" value="F:heme binding"/>
    <property type="evidence" value="ECO:0007669"/>
    <property type="project" value="InterPro"/>
</dbReference>
<evidence type="ECO:0000256" key="1">
    <source>
        <dbReference type="ARBA" id="ARBA00001971"/>
    </source>
</evidence>